<evidence type="ECO:0000313" key="3">
    <source>
        <dbReference type="EMBL" id="VAH04698.1"/>
    </source>
</evidence>
<keyword evidence="1" id="KW-0413">Isomerase</keyword>
<dbReference type="InterPro" id="IPR013497">
    <property type="entry name" value="Topo_IA_cen"/>
</dbReference>
<dbReference type="EMBL" id="LT934111">
    <property type="protein sequence ID" value="VAH04698.1"/>
    <property type="molecule type" value="Genomic_DNA"/>
</dbReference>
<dbReference type="InterPro" id="IPR013824">
    <property type="entry name" value="Topo_IA_cen_sub1"/>
</dbReference>
<name>A0A9R0Q8L5_TRITD</name>
<dbReference type="Proteomes" id="UP000324705">
    <property type="component" value="Chromosome 1A"/>
</dbReference>
<dbReference type="SUPFAM" id="SSF56712">
    <property type="entry name" value="Prokaryotic type I DNA topoisomerase"/>
    <property type="match status" value="1"/>
</dbReference>
<dbReference type="Pfam" id="PF01396">
    <property type="entry name" value="Zn_ribbon_Top1"/>
    <property type="match status" value="1"/>
</dbReference>
<organism evidence="3 4">
    <name type="scientific">Triticum turgidum subsp. durum</name>
    <name type="common">Durum wheat</name>
    <name type="synonym">Triticum durum</name>
    <dbReference type="NCBI Taxonomy" id="4567"/>
    <lineage>
        <taxon>Eukaryota</taxon>
        <taxon>Viridiplantae</taxon>
        <taxon>Streptophyta</taxon>
        <taxon>Embryophyta</taxon>
        <taxon>Tracheophyta</taxon>
        <taxon>Spermatophyta</taxon>
        <taxon>Magnoliopsida</taxon>
        <taxon>Liliopsida</taxon>
        <taxon>Poales</taxon>
        <taxon>Poaceae</taxon>
        <taxon>BOP clade</taxon>
        <taxon>Pooideae</taxon>
        <taxon>Triticodae</taxon>
        <taxon>Triticeae</taxon>
        <taxon>Triticinae</taxon>
        <taxon>Triticum</taxon>
    </lineage>
</organism>
<dbReference type="InterPro" id="IPR023405">
    <property type="entry name" value="Topo_IA_core_domain"/>
</dbReference>
<protein>
    <recommendedName>
        <fullName evidence="2">Topo IA-type catalytic domain-containing protein</fullName>
    </recommendedName>
</protein>
<dbReference type="InterPro" id="IPR025589">
    <property type="entry name" value="Toprim_C_rpt"/>
</dbReference>
<dbReference type="PANTHER" id="PTHR42785:SF1">
    <property type="entry name" value="DNA TOPOISOMERASE"/>
    <property type="match status" value="1"/>
</dbReference>
<dbReference type="Pfam" id="PF01131">
    <property type="entry name" value="Topoisom_bac"/>
    <property type="match status" value="1"/>
</dbReference>
<sequence>MKDLVSPINVNLEQHFTKPPSRYSEGALIKKMEELGIGRPSTYASIMRVLQDRKYVTVKSRVLHPEFRGRMVSAFLSHLFSEIADYSFTANMETELDNVSAGSTEWKGLLKDYWERFSKYCGDARQWDVRKVERMLEEKFCPILFPDLDTDSRICPSCSEGTLRFKVSRYGEGYFIGCDRHPKCKYIARTLSDEDDENETSEQIPRSFEPRLLGVMPDTSEKVFLKQGPYGYYIQVGEDRKGASQKRAPLSEVKDVDSITIKDAIELLQYPKILGKHPDDEHRVLMTHSKAGFSIRHRGTLAPVPKTQDPKKITLEHALKFLTGKNAICLHLTMISVISTN</sequence>
<dbReference type="Gramene" id="TRITD1Av1G106250.2">
    <property type="protein sequence ID" value="TRITD1Av1G106250.2"/>
    <property type="gene ID" value="TRITD1Av1G106250"/>
</dbReference>
<evidence type="ECO:0000256" key="1">
    <source>
        <dbReference type="ARBA" id="ARBA00023235"/>
    </source>
</evidence>
<dbReference type="GO" id="GO:0006265">
    <property type="term" value="P:DNA topological change"/>
    <property type="evidence" value="ECO:0007669"/>
    <property type="project" value="InterPro"/>
</dbReference>
<reference evidence="3 4" key="1">
    <citation type="submission" date="2017-09" db="EMBL/GenBank/DDBJ databases">
        <authorList>
            <consortium name="International Durum Wheat Genome Sequencing Consortium (IDWGSC)"/>
            <person name="Milanesi L."/>
        </authorList>
    </citation>
    <scope>NUCLEOTIDE SEQUENCE [LARGE SCALE GENOMIC DNA]</scope>
    <source>
        <strain evidence="4">cv. Svevo</strain>
    </source>
</reference>
<keyword evidence="4" id="KW-1185">Reference proteome</keyword>
<dbReference type="Pfam" id="PF13368">
    <property type="entry name" value="Toprim_C_rpt"/>
    <property type="match status" value="1"/>
</dbReference>
<dbReference type="GO" id="GO:0005694">
    <property type="term" value="C:chromosome"/>
    <property type="evidence" value="ECO:0007669"/>
    <property type="project" value="InterPro"/>
</dbReference>
<accession>A0A9R0Q8L5</accession>
<dbReference type="InterPro" id="IPR013498">
    <property type="entry name" value="Topo_IA_Znf"/>
</dbReference>
<dbReference type="InterPro" id="IPR000380">
    <property type="entry name" value="Topo_IA"/>
</dbReference>
<evidence type="ECO:0000313" key="4">
    <source>
        <dbReference type="Proteomes" id="UP000324705"/>
    </source>
</evidence>
<dbReference type="Gene3D" id="3.30.65.10">
    <property type="entry name" value="Bacterial Topoisomerase I, domain 1"/>
    <property type="match status" value="1"/>
</dbReference>
<dbReference type="AlphaFoldDB" id="A0A9R0Q8L5"/>
<dbReference type="InterPro" id="IPR013825">
    <property type="entry name" value="Topo_IA_cen_sub2"/>
</dbReference>
<dbReference type="GO" id="GO:0003677">
    <property type="term" value="F:DNA binding"/>
    <property type="evidence" value="ECO:0007669"/>
    <property type="project" value="InterPro"/>
</dbReference>
<dbReference type="Gene3D" id="1.10.460.10">
    <property type="entry name" value="Topoisomerase I, domain 2"/>
    <property type="match status" value="1"/>
</dbReference>
<dbReference type="PROSITE" id="PS52039">
    <property type="entry name" value="TOPO_IA_2"/>
    <property type="match status" value="1"/>
</dbReference>
<gene>
    <name evidence="3" type="ORF">TRITD_1Av1G106250</name>
</gene>
<dbReference type="GO" id="GO:0003917">
    <property type="term" value="F:DNA topoisomerase type I (single strand cut, ATP-independent) activity"/>
    <property type="evidence" value="ECO:0007669"/>
    <property type="project" value="InterPro"/>
</dbReference>
<proteinExistence type="predicted"/>
<feature type="domain" description="Topo IA-type catalytic" evidence="2">
    <location>
        <begin position="1"/>
        <end position="121"/>
    </location>
</feature>
<dbReference type="Gene3D" id="2.70.20.10">
    <property type="entry name" value="Topoisomerase I, domain 3"/>
    <property type="match status" value="1"/>
</dbReference>
<dbReference type="PANTHER" id="PTHR42785">
    <property type="entry name" value="DNA TOPOISOMERASE, TYPE IA, CORE"/>
    <property type="match status" value="1"/>
</dbReference>
<evidence type="ECO:0000259" key="2">
    <source>
        <dbReference type="PROSITE" id="PS52039"/>
    </source>
</evidence>